<protein>
    <recommendedName>
        <fullName evidence="4">Heavy-metal-associated domain-containing protein</fullName>
    </recommendedName>
</protein>
<comment type="caution">
    <text evidence="2">The sequence shown here is derived from an EMBL/GenBank/DDBJ whole genome shotgun (WGS) entry which is preliminary data.</text>
</comment>
<evidence type="ECO:0000313" key="2">
    <source>
        <dbReference type="EMBL" id="NJQ14279.1"/>
    </source>
</evidence>
<gene>
    <name evidence="2" type="ORF">HCN52_04830</name>
</gene>
<evidence type="ECO:0000313" key="3">
    <source>
        <dbReference type="Proteomes" id="UP000727056"/>
    </source>
</evidence>
<evidence type="ECO:0000256" key="1">
    <source>
        <dbReference type="SAM" id="MobiDB-lite"/>
    </source>
</evidence>
<accession>A0ABX1C4Y6</accession>
<dbReference type="EMBL" id="JAAVJC010000020">
    <property type="protein sequence ID" value="NJQ14279.1"/>
    <property type="molecule type" value="Genomic_DNA"/>
</dbReference>
<dbReference type="InterPro" id="IPR047719">
    <property type="entry name" value="SCO5918-like"/>
</dbReference>
<name>A0ABX1C4Y6_9ACTN</name>
<dbReference type="RefSeq" id="WP_168087112.1">
    <property type="nucleotide sequence ID" value="NZ_BHZH01000042.1"/>
</dbReference>
<reference evidence="2 3" key="1">
    <citation type="submission" date="2020-03" db="EMBL/GenBank/DDBJ databases">
        <title>Draft genome of Streptomyces sp. ventii, isolated from the Axial Seamount in the Pacific Ocean, and resequencing of the two type strains Streptomyces lonarensis strain NCL 716 and Streptomyces bohaiensis strain 11A07.</title>
        <authorList>
            <person name="Loughran R.M."/>
            <person name="Pfannmuller K.M."/>
            <person name="Wasson B.J."/>
            <person name="Deadmond M.C."/>
            <person name="Paddock B.E."/>
            <person name="Koyack M.J."/>
            <person name="Gallegos D.A."/>
            <person name="Mitchell E.A."/>
            <person name="Ushijima B."/>
            <person name="Saw J.H."/>
            <person name="Mcphail K.L."/>
            <person name="Videau P."/>
        </authorList>
    </citation>
    <scope>NUCLEOTIDE SEQUENCE [LARGE SCALE GENOMIC DNA]</scope>
    <source>
        <strain evidence="2 3">11A07</strain>
    </source>
</reference>
<evidence type="ECO:0008006" key="4">
    <source>
        <dbReference type="Google" id="ProtNLM"/>
    </source>
</evidence>
<feature type="region of interest" description="Disordered" evidence="1">
    <location>
        <begin position="83"/>
        <end position="104"/>
    </location>
</feature>
<dbReference type="NCBIfam" id="NF038312">
    <property type="entry name" value="SCO5918_fam"/>
    <property type="match status" value="1"/>
</dbReference>
<proteinExistence type="predicted"/>
<dbReference type="Proteomes" id="UP000727056">
    <property type="component" value="Unassembled WGS sequence"/>
</dbReference>
<sequence length="104" mass="10925">MRCVIARFPFELTENSVLASMKGVEPEEVTGAFVTIDGRNYPAKQVGQILTGQDRRDFSAGEVTRAMTRLGFTCTAAPAAPAAAAAPRSPLEEATALFGPPSAP</sequence>
<organism evidence="2 3">
    <name type="scientific">Streptomyces bohaiensis</name>
    <dbReference type="NCBI Taxonomy" id="1431344"/>
    <lineage>
        <taxon>Bacteria</taxon>
        <taxon>Bacillati</taxon>
        <taxon>Actinomycetota</taxon>
        <taxon>Actinomycetes</taxon>
        <taxon>Kitasatosporales</taxon>
        <taxon>Streptomycetaceae</taxon>
        <taxon>Streptomyces</taxon>
    </lineage>
</organism>
<keyword evidence="3" id="KW-1185">Reference proteome</keyword>